<dbReference type="KEGG" id="mgau:MGALJ_61140"/>
<keyword evidence="3" id="KW-0614">Plasmid</keyword>
<organism evidence="3 4">
    <name type="scientific">Mycobacterium gallinarum</name>
    <dbReference type="NCBI Taxonomy" id="39689"/>
    <lineage>
        <taxon>Bacteria</taxon>
        <taxon>Bacillati</taxon>
        <taxon>Actinomycetota</taxon>
        <taxon>Actinomycetes</taxon>
        <taxon>Mycobacteriales</taxon>
        <taxon>Mycobacteriaceae</taxon>
        <taxon>Mycobacterium</taxon>
    </lineage>
</organism>
<keyword evidence="2" id="KW-0732">Signal</keyword>
<protein>
    <submittedName>
        <fullName evidence="3">Uncharacterized protein</fullName>
    </submittedName>
</protein>
<name>A0A9W4FIN4_9MYCO</name>
<proteinExistence type="predicted"/>
<feature type="region of interest" description="Disordered" evidence="1">
    <location>
        <begin position="25"/>
        <end position="56"/>
    </location>
</feature>
<geneLocation type="plasmid" evidence="3 4">
    <name>pJCM6399</name>
</geneLocation>
<dbReference type="AlphaFoldDB" id="A0A9W4FIN4"/>
<dbReference type="Proteomes" id="UP000465785">
    <property type="component" value="Plasmid pJCM6399"/>
</dbReference>
<accession>A0A9W4FIN4</accession>
<sequence>MSVRAPHVVVMVAAILTGALGGCGSPSDPAATPASDSSSSSSTKSPATSTPPSAAAVDGTIVDIDIAGGIVTPTNGQAQGTVGKPIVLKVDSDVSDSLHVHAVPEHTFQVEPRPGQQFEFTVDVPGQVDIELHDLNRTVVTIQVRP</sequence>
<feature type="signal peptide" evidence="2">
    <location>
        <begin position="1"/>
        <end position="21"/>
    </location>
</feature>
<evidence type="ECO:0000313" key="3">
    <source>
        <dbReference type="EMBL" id="BBY96445.1"/>
    </source>
</evidence>
<gene>
    <name evidence="3" type="ORF">MGALJ_61140</name>
</gene>
<evidence type="ECO:0000256" key="2">
    <source>
        <dbReference type="SAM" id="SignalP"/>
    </source>
</evidence>
<keyword evidence="4" id="KW-1185">Reference proteome</keyword>
<evidence type="ECO:0000313" key="4">
    <source>
        <dbReference type="Proteomes" id="UP000465785"/>
    </source>
</evidence>
<feature type="chain" id="PRO_5040988266" evidence="2">
    <location>
        <begin position="22"/>
        <end position="146"/>
    </location>
</feature>
<reference evidence="3 4" key="1">
    <citation type="journal article" date="2019" name="Emerg. Microbes Infect.">
        <title>Comprehensive subspecies identification of 175 nontuberculous mycobacteria species based on 7547 genomic profiles.</title>
        <authorList>
            <person name="Matsumoto Y."/>
            <person name="Kinjo T."/>
            <person name="Motooka D."/>
            <person name="Nabeya D."/>
            <person name="Jung N."/>
            <person name="Uechi K."/>
            <person name="Horii T."/>
            <person name="Iida T."/>
            <person name="Fujita J."/>
            <person name="Nakamura S."/>
        </authorList>
    </citation>
    <scope>NUCLEOTIDE SEQUENCE [LARGE SCALE GENOMIC DNA]</scope>
    <source>
        <strain evidence="3 4">JCM 6399</strain>
        <plasmid evidence="3">pJCM6399</plasmid>
    </source>
</reference>
<dbReference type="PROSITE" id="PS51257">
    <property type="entry name" value="PROKAR_LIPOPROTEIN"/>
    <property type="match status" value="1"/>
</dbReference>
<dbReference type="EMBL" id="AP022602">
    <property type="protein sequence ID" value="BBY96445.1"/>
    <property type="molecule type" value="Genomic_DNA"/>
</dbReference>
<evidence type="ECO:0000256" key="1">
    <source>
        <dbReference type="SAM" id="MobiDB-lite"/>
    </source>
</evidence>